<keyword evidence="3" id="KW-1185">Reference proteome</keyword>
<keyword evidence="1" id="KW-0472">Membrane</keyword>
<dbReference type="EMBL" id="AP024545">
    <property type="protein sequence ID" value="BCT93698.1"/>
    <property type="molecule type" value="Genomic_DNA"/>
</dbReference>
<keyword evidence="1" id="KW-1133">Transmembrane helix</keyword>
<feature type="transmembrane region" description="Helical" evidence="1">
    <location>
        <begin position="31"/>
        <end position="53"/>
    </location>
</feature>
<evidence type="ECO:0000256" key="1">
    <source>
        <dbReference type="SAM" id="Phobius"/>
    </source>
</evidence>
<protein>
    <submittedName>
        <fullName evidence="2">Uncharacterized protein</fullName>
    </submittedName>
</protein>
<accession>A0ABM7Q8D4</accession>
<name>A0ABM7Q8D4_9GAMM</name>
<organism evidence="2 3">
    <name type="scientific">Noviluteimonas caseinilytica</name>
    <dbReference type="NCBI Taxonomy" id="2675101"/>
    <lineage>
        <taxon>Bacteria</taxon>
        <taxon>Pseudomonadati</taxon>
        <taxon>Pseudomonadota</taxon>
        <taxon>Gammaproteobacteria</taxon>
        <taxon>Lysobacterales</taxon>
        <taxon>Lysobacteraceae</taxon>
        <taxon>Noviluteimonas</taxon>
    </lineage>
</organism>
<evidence type="ECO:0000313" key="3">
    <source>
        <dbReference type="Proteomes" id="UP000681317"/>
    </source>
</evidence>
<dbReference type="Proteomes" id="UP000681317">
    <property type="component" value="Chromosome"/>
</dbReference>
<sequence>MGFLWFGIGSALALMVVGALAWKGLSANAWAKVAFLFAAIPGMITYAVSVLALVRRLRFWSIAVALLLPWPRVFVLVVCVAPFAYMAWLLIDGKNVRAGAEEDVH</sequence>
<keyword evidence="1" id="KW-0812">Transmembrane</keyword>
<evidence type="ECO:0000313" key="2">
    <source>
        <dbReference type="EMBL" id="BCT93698.1"/>
    </source>
</evidence>
<reference evidence="2 3" key="1">
    <citation type="submission" date="2021-03" db="EMBL/GenBank/DDBJ databases">
        <title>Complete Genome Sequences of Two Lysobacter Strains Isolated from Sea Water (Lysobacter caseinilyticus) and Soil (Lysobacter helvus) in South Korea.</title>
        <authorList>
            <person name="Watanabe Y."/>
            <person name="Arakawa K."/>
        </authorList>
    </citation>
    <scope>NUCLEOTIDE SEQUENCE [LARGE SCALE GENOMIC DNA]</scope>
    <source>
        <strain evidence="2 3">KVB24</strain>
    </source>
</reference>
<gene>
    <name evidence="2" type="ORF">LYSCAS_27220</name>
</gene>
<feature type="transmembrane region" description="Helical" evidence="1">
    <location>
        <begin position="73"/>
        <end position="91"/>
    </location>
</feature>
<proteinExistence type="predicted"/>